<dbReference type="EMBL" id="LUGG01000003">
    <property type="protein sequence ID" value="OBZ77038.1"/>
    <property type="molecule type" value="Genomic_DNA"/>
</dbReference>
<dbReference type="OrthoDB" id="3270670at2759"/>
<gene>
    <name evidence="1" type="ORF">A0H81_03753</name>
</gene>
<protein>
    <submittedName>
        <fullName evidence="1">Uncharacterized protein</fullName>
    </submittedName>
</protein>
<evidence type="ECO:0000313" key="2">
    <source>
        <dbReference type="Proteomes" id="UP000092993"/>
    </source>
</evidence>
<organism evidence="1 2">
    <name type="scientific">Grifola frondosa</name>
    <name type="common">Maitake</name>
    <name type="synonym">Polyporus frondosus</name>
    <dbReference type="NCBI Taxonomy" id="5627"/>
    <lineage>
        <taxon>Eukaryota</taxon>
        <taxon>Fungi</taxon>
        <taxon>Dikarya</taxon>
        <taxon>Basidiomycota</taxon>
        <taxon>Agaricomycotina</taxon>
        <taxon>Agaricomycetes</taxon>
        <taxon>Polyporales</taxon>
        <taxon>Grifolaceae</taxon>
        <taxon>Grifola</taxon>
    </lineage>
</organism>
<dbReference type="Proteomes" id="UP000092993">
    <property type="component" value="Unassembled WGS sequence"/>
</dbReference>
<dbReference type="STRING" id="5627.A0A1C7MJS3"/>
<comment type="caution">
    <text evidence="1">The sequence shown here is derived from an EMBL/GenBank/DDBJ whole genome shotgun (WGS) entry which is preliminary data.</text>
</comment>
<dbReference type="AlphaFoldDB" id="A0A1C7MJS3"/>
<proteinExistence type="predicted"/>
<name>A0A1C7MJS3_GRIFR</name>
<reference evidence="1 2" key="1">
    <citation type="submission" date="2016-03" db="EMBL/GenBank/DDBJ databases">
        <title>Whole genome sequencing of Grifola frondosa 9006-11.</title>
        <authorList>
            <person name="Min B."/>
            <person name="Park H."/>
            <person name="Kim J.-G."/>
            <person name="Cho H."/>
            <person name="Oh Y.-L."/>
            <person name="Kong W.-S."/>
            <person name="Choi I.-G."/>
        </authorList>
    </citation>
    <scope>NUCLEOTIDE SEQUENCE [LARGE SCALE GENOMIC DNA]</scope>
    <source>
        <strain evidence="1 2">9006-11</strain>
    </source>
</reference>
<sequence length="271" mass="29682">MRKMMTSFCLDPFAMHNGIRSAAVATGPAVSRLGPDDAPAQALPPRHGGWATQHRVSPVLAYLLDEGAEEDRWEAPTSLEYTAFSSPGDSPEFEPLMTPVQSLNWSMRYQPTNSIGEHAAYLLHMGVGRGRAVGTQDQYVEYNMYRSAPAHAHVHSRHKEFQDYFPPSNSWYRESPVCFVHFRADRRAASQVHREPTARGVCGVQCGRTAQPEVGITPLHPSPAAEGLWSSGPGFVQQQQPMKGECASYAGGAGQSLSLKNTCALPSKFKL</sequence>
<keyword evidence="2" id="KW-1185">Reference proteome</keyword>
<evidence type="ECO:0000313" key="1">
    <source>
        <dbReference type="EMBL" id="OBZ77038.1"/>
    </source>
</evidence>
<accession>A0A1C7MJS3</accession>